<keyword evidence="3" id="KW-1185">Reference proteome</keyword>
<dbReference type="Pfam" id="PF01068">
    <property type="entry name" value="DNA_ligase_A_M"/>
    <property type="match status" value="1"/>
</dbReference>
<evidence type="ECO:0000313" key="2">
    <source>
        <dbReference type="EMBL" id="MDQ0578650.1"/>
    </source>
</evidence>
<dbReference type="GO" id="GO:0016874">
    <property type="term" value="F:ligase activity"/>
    <property type="evidence" value="ECO:0007669"/>
    <property type="project" value="UniProtKB-KW"/>
</dbReference>
<name>A0ABU0NJ93_STRRH</name>
<keyword evidence="2" id="KW-0436">Ligase</keyword>
<dbReference type="RefSeq" id="WP_307161244.1">
    <property type="nucleotide sequence ID" value="NZ_JAUSWV010000002.1"/>
</dbReference>
<proteinExistence type="predicted"/>
<dbReference type="InterPro" id="IPR012310">
    <property type="entry name" value="DNA_ligase_ATP-dep_cent"/>
</dbReference>
<evidence type="ECO:0000259" key="1">
    <source>
        <dbReference type="Pfam" id="PF01068"/>
    </source>
</evidence>
<reference evidence="2 3" key="1">
    <citation type="submission" date="2023-07" db="EMBL/GenBank/DDBJ databases">
        <title>Comparative genomics of wheat-associated soil bacteria to identify genetic determinants of phenazine resistance.</title>
        <authorList>
            <person name="Mouncey N."/>
        </authorList>
    </citation>
    <scope>NUCLEOTIDE SEQUENCE [LARGE SCALE GENOMIC DNA]</scope>
    <source>
        <strain evidence="2 3">B2I6</strain>
    </source>
</reference>
<comment type="caution">
    <text evidence="2">The sequence shown here is derived from an EMBL/GenBank/DDBJ whole genome shotgun (WGS) entry which is preliminary data.</text>
</comment>
<protein>
    <submittedName>
        <fullName evidence="2">ATP-dependent DNA ligase</fullName>
    </submittedName>
</protein>
<dbReference type="Proteomes" id="UP001230654">
    <property type="component" value="Unassembled WGS sequence"/>
</dbReference>
<dbReference type="EMBL" id="JAUSWV010000002">
    <property type="protein sequence ID" value="MDQ0578650.1"/>
    <property type="molecule type" value="Genomic_DNA"/>
</dbReference>
<feature type="domain" description="ATP-dependent DNA ligase family profile" evidence="1">
    <location>
        <begin position="20"/>
        <end position="74"/>
    </location>
</feature>
<gene>
    <name evidence="2" type="ORF">QF030_000828</name>
</gene>
<accession>A0ABU0NJ93</accession>
<sequence>MTWSLPEPMLTVAVDSPVLPAGCAAEPKWDGYRAQLAVYAGGRVLLRSRRGTDMTAAFPEIRAAALAQLPEDTGLDGAM</sequence>
<dbReference type="Gene3D" id="3.30.470.30">
    <property type="entry name" value="DNA ligase/mRNA capping enzyme"/>
    <property type="match status" value="1"/>
</dbReference>
<evidence type="ECO:0000313" key="3">
    <source>
        <dbReference type="Proteomes" id="UP001230654"/>
    </source>
</evidence>
<dbReference type="SUPFAM" id="SSF56091">
    <property type="entry name" value="DNA ligase/mRNA capping enzyme, catalytic domain"/>
    <property type="match status" value="1"/>
</dbReference>
<organism evidence="2 3">
    <name type="scientific">Streptomyces rishiriensis</name>
    <dbReference type="NCBI Taxonomy" id="68264"/>
    <lineage>
        <taxon>Bacteria</taxon>
        <taxon>Bacillati</taxon>
        <taxon>Actinomycetota</taxon>
        <taxon>Actinomycetes</taxon>
        <taxon>Kitasatosporales</taxon>
        <taxon>Streptomycetaceae</taxon>
        <taxon>Streptomyces</taxon>
    </lineage>
</organism>